<dbReference type="AlphaFoldDB" id="A0A6J4J3A9"/>
<accession>A0A6J4J3A9</accession>
<feature type="region of interest" description="Disordered" evidence="1">
    <location>
        <begin position="124"/>
        <end position="418"/>
    </location>
</feature>
<dbReference type="EMBL" id="CADCTH010000369">
    <property type="protein sequence ID" value="CAA9269316.1"/>
    <property type="molecule type" value="Genomic_DNA"/>
</dbReference>
<feature type="compositionally biased region" description="Low complexity" evidence="1">
    <location>
        <begin position="14"/>
        <end position="30"/>
    </location>
</feature>
<feature type="compositionally biased region" description="Basic residues" evidence="1">
    <location>
        <begin position="408"/>
        <end position="418"/>
    </location>
</feature>
<feature type="compositionally biased region" description="Basic and acidic residues" evidence="1">
    <location>
        <begin position="394"/>
        <end position="407"/>
    </location>
</feature>
<reference evidence="2" key="1">
    <citation type="submission" date="2020-02" db="EMBL/GenBank/DDBJ databases">
        <authorList>
            <person name="Meier V. D."/>
        </authorList>
    </citation>
    <scope>NUCLEOTIDE SEQUENCE</scope>
    <source>
        <strain evidence="2">AVDCRST_MAG54</strain>
    </source>
</reference>
<proteinExistence type="predicted"/>
<dbReference type="GO" id="GO:0004345">
    <property type="term" value="F:glucose-6-phosphate dehydrogenase activity"/>
    <property type="evidence" value="ECO:0007669"/>
    <property type="project" value="UniProtKB-EC"/>
</dbReference>
<protein>
    <submittedName>
        <fullName evidence="2">Glucose-6-phosphate 1-dehydrogenase</fullName>
        <ecNumber evidence="2">1.1.1.49</ecNumber>
    </submittedName>
</protein>
<sequence>EPTVGHRGARPGARRLGQPAARRPRQATAAHRGTVRPGALRGHRRPGAQEAHAGDLRPGQPRPAPARLRAGRVRPARLGGPGLRRGRPRRGAVALAHPVPPGGVGTALGGPALRAGHVRRRRVVRPARRVHRRARRRARDGRQPRVLPVDPAVGVPDRVQAALALGSRRRRGRGVAPRGDREAVRPRPALGAGAQRDRQRRLPRGLGLPDRPLPRQGDRPEPARTAVRQRAVRADLERPPRRPRADHDGRGHRRRGPRGLLRRHRRGARRHPEPPAAAPRADGDGGAGLLLPRRPARGEDQGPVGGQAGRAAGRDHRARAVRRGVAGLDRGEGPAAGGGLPHRLRHRDLRGDHLRGEHPPLGRRPVLPAHRQASRPARHRDRRRVQAGAAPAVRPDDDRGAGPERPGRARAARRGRHAAVRVEGAGLGHGGPRRHDGLRLRHGVHRGLPRGLRAPAARRPAGRAVALPHQHRGRAVLAHPRPGDREVAPRGLAGQLPRRHLGSALGRRPARAHRTRLAAPM</sequence>
<feature type="compositionally biased region" description="Basic residues" evidence="1">
    <location>
        <begin position="250"/>
        <end position="269"/>
    </location>
</feature>
<feature type="compositionally biased region" description="Basic residues" evidence="1">
    <location>
        <begin position="372"/>
        <end position="385"/>
    </location>
</feature>
<feature type="compositionally biased region" description="Basic and acidic residues" evidence="1">
    <location>
        <begin position="212"/>
        <end position="222"/>
    </location>
</feature>
<gene>
    <name evidence="2" type="ORF">AVDCRST_MAG54-2905</name>
</gene>
<evidence type="ECO:0000313" key="2">
    <source>
        <dbReference type="EMBL" id="CAA9269316.1"/>
    </source>
</evidence>
<feature type="non-terminal residue" evidence="2">
    <location>
        <position position="521"/>
    </location>
</feature>
<name>A0A6J4J3A9_9PSEU</name>
<feature type="region of interest" description="Disordered" evidence="1">
    <location>
        <begin position="1"/>
        <end position="111"/>
    </location>
</feature>
<keyword evidence="2" id="KW-0560">Oxidoreductase</keyword>
<organism evidence="2">
    <name type="scientific">uncultured Actinomycetospora sp</name>
    <dbReference type="NCBI Taxonomy" id="1135996"/>
    <lineage>
        <taxon>Bacteria</taxon>
        <taxon>Bacillati</taxon>
        <taxon>Actinomycetota</taxon>
        <taxon>Actinomycetes</taxon>
        <taxon>Pseudonocardiales</taxon>
        <taxon>Pseudonocardiaceae</taxon>
        <taxon>Actinomycetospora</taxon>
        <taxon>environmental samples</taxon>
    </lineage>
</organism>
<feature type="compositionally biased region" description="Basic residues" evidence="1">
    <location>
        <begin position="124"/>
        <end position="139"/>
    </location>
</feature>
<feature type="compositionally biased region" description="Basic and acidic residues" evidence="1">
    <location>
        <begin position="232"/>
        <end position="249"/>
    </location>
</feature>
<feature type="compositionally biased region" description="Basic and acidic residues" evidence="1">
    <location>
        <begin position="349"/>
        <end position="360"/>
    </location>
</feature>
<dbReference type="EC" id="1.1.1.49" evidence="2"/>
<feature type="non-terminal residue" evidence="2">
    <location>
        <position position="1"/>
    </location>
</feature>
<evidence type="ECO:0000256" key="1">
    <source>
        <dbReference type="SAM" id="MobiDB-lite"/>
    </source>
</evidence>